<accession>A0A2B4SV23</accession>
<evidence type="ECO:0000256" key="1">
    <source>
        <dbReference type="SAM" id="MobiDB-lite"/>
    </source>
</evidence>
<evidence type="ECO:0000313" key="3">
    <source>
        <dbReference type="EMBL" id="PFX34524.1"/>
    </source>
</evidence>
<evidence type="ECO:0000313" key="4">
    <source>
        <dbReference type="Proteomes" id="UP000225706"/>
    </source>
</evidence>
<dbReference type="InterPro" id="IPR008042">
    <property type="entry name" value="Retrotrans_Pao"/>
</dbReference>
<dbReference type="Proteomes" id="UP000225706">
    <property type="component" value="Unassembled WGS sequence"/>
</dbReference>
<dbReference type="PANTHER" id="PTHR47331">
    <property type="entry name" value="PHD-TYPE DOMAIN-CONTAINING PROTEIN"/>
    <property type="match status" value="1"/>
</dbReference>
<proteinExistence type="predicted"/>
<name>A0A2B4SV23_STYPI</name>
<dbReference type="SUPFAM" id="SSF56672">
    <property type="entry name" value="DNA/RNA polymerases"/>
    <property type="match status" value="1"/>
</dbReference>
<dbReference type="InterPro" id="IPR040676">
    <property type="entry name" value="DUF5641"/>
</dbReference>
<dbReference type="OrthoDB" id="5985631at2759"/>
<dbReference type="EMBL" id="LSMT01000003">
    <property type="protein sequence ID" value="PFX34524.1"/>
    <property type="molecule type" value="Genomic_DNA"/>
</dbReference>
<dbReference type="Pfam" id="PF05380">
    <property type="entry name" value="Peptidase_A17"/>
    <property type="match status" value="1"/>
</dbReference>
<gene>
    <name evidence="3" type="ORF">AWC38_SpisGene445</name>
</gene>
<feature type="region of interest" description="Disordered" evidence="1">
    <location>
        <begin position="398"/>
        <end position="417"/>
    </location>
</feature>
<keyword evidence="4" id="KW-1185">Reference proteome</keyword>
<evidence type="ECO:0000259" key="2">
    <source>
        <dbReference type="Pfam" id="PF18701"/>
    </source>
</evidence>
<sequence length="904" mass="102765">MENGTRCPQQHHQLLHKSNSVRIGVATIVSPNEPILSVLSANIGSVNGLFKCGNVLLDSGAQRFNVKAIGIHSISDEIPAVKTSHLPEVLGLPNTRFRRGKGHVDLLIGIDHARMHAGETRQVDNLLTRKSPLGWVVFGGNPEQISDVTSILHVKYSSPIDLTSFWTTEAMGVAVKPCACDADKLTQAEKEEAELIEESCFKVENQWMIPYPWRKDPNLLPDNKELAMKRLESTERRLKRNPEQAEAYCKQMEEMEIMKFARKLSKEEQDEYHGPVHYFPHHAILRPDKKSPPVRIVFNSSSAFQGHTLNDYWKKGPDLLSGMFGVVLRFREREVAVVGDISKMYHRVLIPERDQHVHRFLWRNMETEREPDIFFKTVLTIEDKPAPAMAQIALRKKNSAREQGRLPSSGRSANEQHTGGFKVKEWISNKVLKENVSGDAEKEINLVKGHEEKVLGTMWSFRTDKFHFRVVVDLLKLHNSPSHVQKMTKRMILSQVARIYDPIGFAAAFIVRTKIGMQRLWQLGVDWDDQVPPPVLESWISLFQEIKELDSVSFERCLTVVNAVEPPMLCVFADASQDALGACAYARQRKDDNTYAVKFISARSRSFTDSTITLAWIQSPSRSFKPFVSSRVGEIQSNSDPNQWKHIPSEDNVADDLSRGIRVNELQGRWKNGPEFLYLPESQWLSTTAPPTPNVDMERRQMQILTAVTAQKASNGIDPTKFSRWRRLMRVTARIRRLAEKIRLGKYDQHGNEGPLTPEELQQAEIYWIKQVQTTLYSRLDRGEFKSLSPFKDENGVIRVGGRVDEAIVSYETMHLALLPSDHWISLLVSRKKCHVENRNVKVDDIVTVADNNAVRGKWAVGRVTKVYPGADGRVRNVIVKRSTGEYSRPVTKIAVIHPDEGDD</sequence>
<dbReference type="Pfam" id="PF18701">
    <property type="entry name" value="DUF5641"/>
    <property type="match status" value="1"/>
</dbReference>
<dbReference type="AlphaFoldDB" id="A0A2B4SV23"/>
<dbReference type="STRING" id="50429.A0A2B4SV23"/>
<protein>
    <recommendedName>
        <fullName evidence="2">DUF5641 domain-containing protein</fullName>
    </recommendedName>
</protein>
<dbReference type="PANTHER" id="PTHR47331:SF5">
    <property type="entry name" value="RIBONUCLEASE H"/>
    <property type="match status" value="1"/>
</dbReference>
<reference evidence="4" key="1">
    <citation type="journal article" date="2017" name="bioRxiv">
        <title>Comparative analysis of the genomes of Stylophora pistillata and Acropora digitifera provides evidence for extensive differences between species of corals.</title>
        <authorList>
            <person name="Voolstra C.R."/>
            <person name="Li Y."/>
            <person name="Liew Y.J."/>
            <person name="Baumgarten S."/>
            <person name="Zoccola D."/>
            <person name="Flot J.-F."/>
            <person name="Tambutte S."/>
            <person name="Allemand D."/>
            <person name="Aranda M."/>
        </authorList>
    </citation>
    <scope>NUCLEOTIDE SEQUENCE [LARGE SCALE GENOMIC DNA]</scope>
</reference>
<dbReference type="InterPro" id="IPR043502">
    <property type="entry name" value="DNA/RNA_pol_sf"/>
</dbReference>
<feature type="domain" description="DUF5641" evidence="2">
    <location>
        <begin position="823"/>
        <end position="896"/>
    </location>
</feature>
<comment type="caution">
    <text evidence="3">The sequence shown here is derived from an EMBL/GenBank/DDBJ whole genome shotgun (WGS) entry which is preliminary data.</text>
</comment>
<organism evidence="3 4">
    <name type="scientific">Stylophora pistillata</name>
    <name type="common">Smooth cauliflower coral</name>
    <dbReference type="NCBI Taxonomy" id="50429"/>
    <lineage>
        <taxon>Eukaryota</taxon>
        <taxon>Metazoa</taxon>
        <taxon>Cnidaria</taxon>
        <taxon>Anthozoa</taxon>
        <taxon>Hexacorallia</taxon>
        <taxon>Scleractinia</taxon>
        <taxon>Astrocoeniina</taxon>
        <taxon>Pocilloporidae</taxon>
        <taxon>Stylophora</taxon>
    </lineage>
</organism>